<protein>
    <recommendedName>
        <fullName evidence="2">Peptidoglycan binding-like domain-containing protein</fullName>
    </recommendedName>
</protein>
<organism evidence="3 4">
    <name type="scientific">Mycolicibacterium elephantis</name>
    <dbReference type="NCBI Taxonomy" id="81858"/>
    <lineage>
        <taxon>Bacteria</taxon>
        <taxon>Bacillati</taxon>
        <taxon>Actinomycetota</taxon>
        <taxon>Actinomycetes</taxon>
        <taxon>Mycobacteriales</taxon>
        <taxon>Mycobacteriaceae</taxon>
        <taxon>Mycolicibacterium</taxon>
    </lineage>
</organism>
<evidence type="ECO:0000313" key="4">
    <source>
        <dbReference type="Proteomes" id="UP000192772"/>
    </source>
</evidence>
<gene>
    <name evidence="3" type="ORF">BST23_00445</name>
</gene>
<dbReference type="Gene3D" id="3.40.50.1820">
    <property type="entry name" value="alpha/beta hydrolase"/>
    <property type="match status" value="1"/>
</dbReference>
<dbReference type="InterPro" id="IPR002477">
    <property type="entry name" value="Peptidoglycan-bd-like"/>
</dbReference>
<dbReference type="EMBL" id="MVHP01000001">
    <property type="protein sequence ID" value="ORA69173.1"/>
    <property type="molecule type" value="Genomic_DNA"/>
</dbReference>
<dbReference type="OrthoDB" id="4412616at2"/>
<dbReference type="STRING" id="81858.BST23_00445"/>
<keyword evidence="1" id="KW-0378">Hydrolase</keyword>
<reference evidence="3 4" key="1">
    <citation type="submission" date="2017-02" db="EMBL/GenBank/DDBJ databases">
        <title>The new phylogeny of genus Mycobacterium.</title>
        <authorList>
            <person name="Tortoli E."/>
            <person name="Trovato A."/>
            <person name="Cirillo D.M."/>
        </authorList>
    </citation>
    <scope>NUCLEOTIDE SEQUENCE [LARGE SCALE GENOMIC DNA]</scope>
    <source>
        <strain evidence="3 4">FI-09383</strain>
    </source>
</reference>
<proteinExistence type="predicted"/>
<dbReference type="InterPro" id="IPR036366">
    <property type="entry name" value="PGBDSf"/>
</dbReference>
<dbReference type="AlphaFoldDB" id="A0A1X0D9V7"/>
<sequence>MLQMAVVLRPGDSNDLVRLLQARLNRDYPLYSNLVVDGIYGPATTGVVREFQRRAGLVVDGVAGPQTLGRLGLDFDQPRPLPTSLPFFYCASGTWQTPFMGPQFDVGWQLEQRGIVRNQPVGYPASGFLYPNPFLSYNESVALGVAELARLVLMNAGRFYLCGYSQGAEVVARTLGLMLPGQPLAHRADDLIAVIQFGCPCRPPGPTLLGDNPPGAGIAGFYTPDQFRARTYDFVLPGDMYATTTDDTLLHLGYEALTPLELELPFALEILALIQSNEFLDLLNLANTPETFAKVVQTAVVVGDFLIRNPHVHYHDWVGFDGQTGVQRAVQIVATAPAGV</sequence>
<name>A0A1X0D9V7_9MYCO</name>
<dbReference type="SUPFAM" id="SSF53474">
    <property type="entry name" value="alpha/beta-Hydrolases"/>
    <property type="match status" value="1"/>
</dbReference>
<dbReference type="GO" id="GO:0016787">
    <property type="term" value="F:hydrolase activity"/>
    <property type="evidence" value="ECO:0007669"/>
    <property type="project" value="UniProtKB-KW"/>
</dbReference>
<comment type="caution">
    <text evidence="3">The sequence shown here is derived from an EMBL/GenBank/DDBJ whole genome shotgun (WGS) entry which is preliminary data.</text>
</comment>
<dbReference type="InterPro" id="IPR000675">
    <property type="entry name" value="Cutinase/axe"/>
</dbReference>
<accession>A0A1X0D9V7</accession>
<dbReference type="SUPFAM" id="SSF47090">
    <property type="entry name" value="PGBD-like"/>
    <property type="match status" value="1"/>
</dbReference>
<dbReference type="Proteomes" id="UP000192772">
    <property type="component" value="Unassembled WGS sequence"/>
</dbReference>
<dbReference type="InterPro" id="IPR029058">
    <property type="entry name" value="AB_hydrolase_fold"/>
</dbReference>
<evidence type="ECO:0000256" key="1">
    <source>
        <dbReference type="ARBA" id="ARBA00022801"/>
    </source>
</evidence>
<evidence type="ECO:0000259" key="2">
    <source>
        <dbReference type="Pfam" id="PF01471"/>
    </source>
</evidence>
<dbReference type="InterPro" id="IPR036365">
    <property type="entry name" value="PGBD-like_sf"/>
</dbReference>
<dbReference type="SMART" id="SM01110">
    <property type="entry name" value="Cutinase"/>
    <property type="match status" value="1"/>
</dbReference>
<dbReference type="Gene3D" id="1.10.101.10">
    <property type="entry name" value="PGBD-like superfamily/PGBD"/>
    <property type="match status" value="1"/>
</dbReference>
<feature type="domain" description="Peptidoglycan binding-like" evidence="2">
    <location>
        <begin position="14"/>
        <end position="71"/>
    </location>
</feature>
<dbReference type="Pfam" id="PF01471">
    <property type="entry name" value="PG_binding_1"/>
    <property type="match status" value="1"/>
</dbReference>
<evidence type="ECO:0000313" key="3">
    <source>
        <dbReference type="EMBL" id="ORA69173.1"/>
    </source>
</evidence>